<organism evidence="1 2">
    <name type="scientific">Pseudoalteromonas piscicida</name>
    <dbReference type="NCBI Taxonomy" id="43662"/>
    <lineage>
        <taxon>Bacteria</taxon>
        <taxon>Pseudomonadati</taxon>
        <taxon>Pseudomonadota</taxon>
        <taxon>Gammaproteobacteria</taxon>
        <taxon>Alteromonadales</taxon>
        <taxon>Pseudoalteromonadaceae</taxon>
        <taxon>Pseudoalteromonas</taxon>
    </lineage>
</organism>
<gene>
    <name evidence="1" type="ORF">PPIS_b1242</name>
</gene>
<sequence length="39" mass="4331">MNNTSHIYLIFNQSRLCMLVFGVAALRSGSAWRVATKSS</sequence>
<protein>
    <submittedName>
        <fullName evidence="1">Uncharacterized protein</fullName>
    </submittedName>
</protein>
<evidence type="ECO:0000313" key="2">
    <source>
        <dbReference type="Proteomes" id="UP000016521"/>
    </source>
</evidence>
<proteinExistence type="predicted"/>
<reference evidence="1 2" key="1">
    <citation type="submission" date="2015-06" db="EMBL/GenBank/DDBJ databases">
        <authorList>
            <person name="Xie B.-B."/>
            <person name="Rong J.-C."/>
            <person name="Qin Q.-L."/>
            <person name="Zhang Y.-Z."/>
        </authorList>
    </citation>
    <scope>NUCLEOTIDE SEQUENCE [LARGE SCALE GENOMIC DNA]</scope>
    <source>
        <strain evidence="1 2">JCM 20779</strain>
    </source>
</reference>
<name>A0ABM6NMX3_PSEO7</name>
<accession>A0ABM6NMX3</accession>
<dbReference type="Proteomes" id="UP000016521">
    <property type="component" value="Chromosome II"/>
</dbReference>
<evidence type="ECO:0000313" key="1">
    <source>
        <dbReference type="EMBL" id="ATD10248.1"/>
    </source>
</evidence>
<dbReference type="EMBL" id="CP011925">
    <property type="protein sequence ID" value="ATD10248.1"/>
    <property type="molecule type" value="Genomic_DNA"/>
</dbReference>
<keyword evidence="2" id="KW-1185">Reference proteome</keyword>